<evidence type="ECO:0000313" key="2">
    <source>
        <dbReference type="EMBL" id="GEN52067.1"/>
    </source>
</evidence>
<protein>
    <recommendedName>
        <fullName evidence="4">Resolvase HTH domain-containing protein</fullName>
    </recommendedName>
</protein>
<dbReference type="Proteomes" id="UP000321886">
    <property type="component" value="Unassembled WGS sequence"/>
</dbReference>
<gene>
    <name evidence="2" type="primary">yqzD</name>
    <name evidence="2" type="ORF">HFA01_03290</name>
</gene>
<name>A0A511WLS7_9BACI</name>
<dbReference type="EMBL" id="BJYD01000003">
    <property type="protein sequence ID" value="GEN52067.1"/>
    <property type="molecule type" value="Genomic_DNA"/>
</dbReference>
<feature type="transmembrane region" description="Helical" evidence="1">
    <location>
        <begin position="6"/>
        <end position="22"/>
    </location>
</feature>
<comment type="caution">
    <text evidence="2">The sequence shown here is derived from an EMBL/GenBank/DDBJ whole genome shotgun (WGS) entry which is preliminary data.</text>
</comment>
<keyword evidence="1" id="KW-1133">Transmembrane helix</keyword>
<sequence length="128" mass="14794">MIYVIGTLAAVGIGLFVLSYFMNDRMKELENQVEQINMTMMQSNYQLKKKMKVLEEELLAEDLTQEIMKQPPRKVEPPQSRQSLPLIDTVISMYQKGYKTHYIAKQTNLSEHDVHSMIQQQKSGGVQT</sequence>
<dbReference type="AlphaFoldDB" id="A0A511WLS7"/>
<keyword evidence="3" id="KW-1185">Reference proteome</keyword>
<accession>A0A511WLS7</accession>
<dbReference type="RefSeq" id="WP_246139238.1">
    <property type="nucleotide sequence ID" value="NZ_BJYD01000003.1"/>
</dbReference>
<keyword evidence="1" id="KW-0812">Transmembrane</keyword>
<reference evidence="2 3" key="1">
    <citation type="submission" date="2019-07" db="EMBL/GenBank/DDBJ databases">
        <title>Whole genome shotgun sequence of Halobacillus faecis NBRC 103569.</title>
        <authorList>
            <person name="Hosoyama A."/>
            <person name="Uohara A."/>
            <person name="Ohji S."/>
            <person name="Ichikawa N."/>
        </authorList>
    </citation>
    <scope>NUCLEOTIDE SEQUENCE [LARGE SCALE GENOMIC DNA]</scope>
    <source>
        <strain evidence="2 3">NBRC 103569</strain>
    </source>
</reference>
<evidence type="ECO:0000256" key="1">
    <source>
        <dbReference type="SAM" id="Phobius"/>
    </source>
</evidence>
<keyword evidence="1" id="KW-0472">Membrane</keyword>
<organism evidence="2 3">
    <name type="scientific">Halobacillus faecis</name>
    <dbReference type="NCBI Taxonomy" id="360184"/>
    <lineage>
        <taxon>Bacteria</taxon>
        <taxon>Bacillati</taxon>
        <taxon>Bacillota</taxon>
        <taxon>Bacilli</taxon>
        <taxon>Bacillales</taxon>
        <taxon>Bacillaceae</taxon>
        <taxon>Halobacillus</taxon>
    </lineage>
</organism>
<evidence type="ECO:0008006" key="4">
    <source>
        <dbReference type="Google" id="ProtNLM"/>
    </source>
</evidence>
<evidence type="ECO:0000313" key="3">
    <source>
        <dbReference type="Proteomes" id="UP000321886"/>
    </source>
</evidence>
<proteinExistence type="predicted"/>